<proteinExistence type="predicted"/>
<reference evidence="1" key="1">
    <citation type="submission" date="2021-05" db="EMBL/GenBank/DDBJ databases">
        <authorList>
            <person name="Pietrasiak N."/>
            <person name="Ward R."/>
            <person name="Stajich J.E."/>
            <person name="Kurbessoian T."/>
        </authorList>
    </citation>
    <scope>NUCLEOTIDE SEQUENCE</scope>
    <source>
        <strain evidence="1">UHER 2000/2452</strain>
    </source>
</reference>
<sequence length="48" mass="5255">MELLLLGFAAMFCAPLLEKEKPKDSPPKSNDRVIVVVIDSDGKPKADK</sequence>
<name>A0A951Q9F6_9CYAN</name>
<organism evidence="1 2">
    <name type="scientific">Drouetiella hepatica Uher 2000/2452</name>
    <dbReference type="NCBI Taxonomy" id="904376"/>
    <lineage>
        <taxon>Bacteria</taxon>
        <taxon>Bacillati</taxon>
        <taxon>Cyanobacteriota</taxon>
        <taxon>Cyanophyceae</taxon>
        <taxon>Oculatellales</taxon>
        <taxon>Oculatellaceae</taxon>
        <taxon>Drouetiella</taxon>
    </lineage>
</organism>
<evidence type="ECO:0000313" key="1">
    <source>
        <dbReference type="EMBL" id="MBW4658345.1"/>
    </source>
</evidence>
<dbReference type="AlphaFoldDB" id="A0A951Q9F6"/>
<accession>A0A951Q9F6</accession>
<dbReference type="Proteomes" id="UP000757435">
    <property type="component" value="Unassembled WGS sequence"/>
</dbReference>
<evidence type="ECO:0000313" key="2">
    <source>
        <dbReference type="Proteomes" id="UP000757435"/>
    </source>
</evidence>
<protein>
    <submittedName>
        <fullName evidence="1">Uncharacterized protein</fullName>
    </submittedName>
</protein>
<comment type="caution">
    <text evidence="1">The sequence shown here is derived from an EMBL/GenBank/DDBJ whole genome shotgun (WGS) entry which is preliminary data.</text>
</comment>
<gene>
    <name evidence="1" type="ORF">KME15_06705</name>
</gene>
<dbReference type="EMBL" id="JAHHHD010000005">
    <property type="protein sequence ID" value="MBW4658345.1"/>
    <property type="molecule type" value="Genomic_DNA"/>
</dbReference>
<reference evidence="1" key="2">
    <citation type="journal article" date="2022" name="Microbiol. Resour. Announc.">
        <title>Metagenome Sequencing to Explore Phylogenomics of Terrestrial Cyanobacteria.</title>
        <authorList>
            <person name="Ward R.D."/>
            <person name="Stajich J.E."/>
            <person name="Johansen J.R."/>
            <person name="Huntemann M."/>
            <person name="Clum A."/>
            <person name="Foster B."/>
            <person name="Foster B."/>
            <person name="Roux S."/>
            <person name="Palaniappan K."/>
            <person name="Varghese N."/>
            <person name="Mukherjee S."/>
            <person name="Reddy T.B.K."/>
            <person name="Daum C."/>
            <person name="Copeland A."/>
            <person name="Chen I.A."/>
            <person name="Ivanova N.N."/>
            <person name="Kyrpides N.C."/>
            <person name="Shapiro N."/>
            <person name="Eloe-Fadrosh E.A."/>
            <person name="Pietrasiak N."/>
        </authorList>
    </citation>
    <scope>NUCLEOTIDE SEQUENCE</scope>
    <source>
        <strain evidence="1">UHER 2000/2452</strain>
    </source>
</reference>